<proteinExistence type="inferred from homology"/>
<dbReference type="InterPro" id="IPR014776">
    <property type="entry name" value="4pyrrole_Mease_sub2"/>
</dbReference>
<organism evidence="7">
    <name type="scientific">Caldimicrobium thiodismutans</name>
    <dbReference type="NCBI Taxonomy" id="1653476"/>
    <lineage>
        <taxon>Bacteria</taxon>
        <taxon>Pseudomonadati</taxon>
        <taxon>Thermodesulfobacteriota</taxon>
        <taxon>Thermodesulfobacteria</taxon>
        <taxon>Thermodesulfobacteriales</taxon>
        <taxon>Thermodesulfobacteriaceae</taxon>
        <taxon>Caldimicrobium</taxon>
    </lineage>
</organism>
<dbReference type="InterPro" id="IPR050161">
    <property type="entry name" value="Siro_Cobalamin_biosynth"/>
</dbReference>
<sequence>MNKVYFIGIGPGAPDLLTLRALNLIRKADLIIYPGSLINMDMLTFLKKENPLARFIDAYGKDLEEILEEMERALKAGKLPIRLVSGDPAIFSSIMEHIERLRERGYDYEIVPGISSGLAAAASLGLEFTYPELSNTVIFTRLAGKTGGATEEEILNFAETNSTLVFFLSSSLVEELTNLLLKVLPKDTRVAILHRLTHSGEKIILTTLKELPQKMKEEKITKTALIVLGKILNLLDKNYYRRSKLYDRK</sequence>
<evidence type="ECO:0000256" key="3">
    <source>
        <dbReference type="ARBA" id="ARBA00022603"/>
    </source>
</evidence>
<dbReference type="InterPro" id="IPR006362">
    <property type="entry name" value="Cbl_synth_CobM/CibF"/>
</dbReference>
<dbReference type="InterPro" id="IPR035996">
    <property type="entry name" value="4pyrrol_Methylase_sf"/>
</dbReference>
<dbReference type="PANTHER" id="PTHR45790">
    <property type="entry name" value="SIROHEME SYNTHASE-RELATED"/>
    <property type="match status" value="1"/>
</dbReference>
<dbReference type="GO" id="GO:0009236">
    <property type="term" value="P:cobalamin biosynthetic process"/>
    <property type="evidence" value="ECO:0007669"/>
    <property type="project" value="UniProtKB-KW"/>
</dbReference>
<dbReference type="GO" id="GO:0032259">
    <property type="term" value="P:methylation"/>
    <property type="evidence" value="ECO:0007669"/>
    <property type="project" value="UniProtKB-KW"/>
</dbReference>
<dbReference type="Gene3D" id="3.30.950.10">
    <property type="entry name" value="Methyltransferase, Cobalt-precorrin-4 Transmethylase, Domain 2"/>
    <property type="match status" value="1"/>
</dbReference>
<reference evidence="7" key="1">
    <citation type="journal article" date="2020" name="mSystems">
        <title>Genome- and Community-Level Interaction Insights into Carbon Utilization and Element Cycling Functions of Hydrothermarchaeota in Hydrothermal Sediment.</title>
        <authorList>
            <person name="Zhou Z."/>
            <person name="Liu Y."/>
            <person name="Xu W."/>
            <person name="Pan J."/>
            <person name="Luo Z.H."/>
            <person name="Li M."/>
        </authorList>
    </citation>
    <scope>NUCLEOTIDE SEQUENCE [LARGE SCALE GENOMIC DNA]</scope>
    <source>
        <strain evidence="7">SpSt-605</strain>
    </source>
</reference>
<dbReference type="CDD" id="cd11641">
    <property type="entry name" value="Precorrin-4_C11-MT"/>
    <property type="match status" value="1"/>
</dbReference>
<evidence type="ECO:0000256" key="4">
    <source>
        <dbReference type="ARBA" id="ARBA00022679"/>
    </source>
</evidence>
<accession>A0A832GMV3</accession>
<keyword evidence="4 7" id="KW-0808">Transferase</keyword>
<comment type="caution">
    <text evidence="7">The sequence shown here is derived from an EMBL/GenBank/DDBJ whole genome shotgun (WGS) entry which is preliminary data.</text>
</comment>
<protein>
    <submittedName>
        <fullName evidence="7">Cobalt-precorrin-4 C(11)-methyltransferase</fullName>
    </submittedName>
</protein>
<dbReference type="InterPro" id="IPR014777">
    <property type="entry name" value="4pyrrole_Mease_sub1"/>
</dbReference>
<comment type="similarity">
    <text evidence="1">Belongs to the precorrin methyltransferase family.</text>
</comment>
<keyword evidence="2" id="KW-0169">Cobalamin biosynthesis</keyword>
<feature type="domain" description="Tetrapyrrole methylase" evidence="6">
    <location>
        <begin position="3"/>
        <end position="211"/>
    </location>
</feature>
<dbReference type="SUPFAM" id="SSF53790">
    <property type="entry name" value="Tetrapyrrole methylase"/>
    <property type="match status" value="1"/>
</dbReference>
<evidence type="ECO:0000256" key="5">
    <source>
        <dbReference type="ARBA" id="ARBA00022691"/>
    </source>
</evidence>
<keyword evidence="5" id="KW-0949">S-adenosyl-L-methionine</keyword>
<name>A0A832GMV3_9BACT</name>
<dbReference type="Pfam" id="PF00590">
    <property type="entry name" value="TP_methylase"/>
    <property type="match status" value="1"/>
</dbReference>
<dbReference type="InterPro" id="IPR000878">
    <property type="entry name" value="4pyrrol_Mease"/>
</dbReference>
<dbReference type="EMBL" id="DSZU01000144">
    <property type="protein sequence ID" value="HGV55963.1"/>
    <property type="molecule type" value="Genomic_DNA"/>
</dbReference>
<evidence type="ECO:0000313" key="7">
    <source>
        <dbReference type="EMBL" id="HGV55963.1"/>
    </source>
</evidence>
<evidence type="ECO:0000256" key="2">
    <source>
        <dbReference type="ARBA" id="ARBA00022573"/>
    </source>
</evidence>
<evidence type="ECO:0000256" key="1">
    <source>
        <dbReference type="ARBA" id="ARBA00005879"/>
    </source>
</evidence>
<evidence type="ECO:0000259" key="6">
    <source>
        <dbReference type="Pfam" id="PF00590"/>
    </source>
</evidence>
<dbReference type="Gene3D" id="3.40.1010.10">
    <property type="entry name" value="Cobalt-precorrin-4 Transmethylase, Domain 1"/>
    <property type="match status" value="1"/>
</dbReference>
<dbReference type="AlphaFoldDB" id="A0A832GMV3"/>
<dbReference type="GO" id="GO:0046026">
    <property type="term" value="F:precorrin-4 C11-methyltransferase activity"/>
    <property type="evidence" value="ECO:0007669"/>
    <property type="project" value="InterPro"/>
</dbReference>
<keyword evidence="3 7" id="KW-0489">Methyltransferase</keyword>
<dbReference type="PANTHER" id="PTHR45790:SF4">
    <property type="entry name" value="COBALT-PRECORRIN-4 C(11)-METHYLTRANSFERASE"/>
    <property type="match status" value="1"/>
</dbReference>
<gene>
    <name evidence="7" type="ORF">ENT73_07810</name>
</gene>